<dbReference type="SUPFAM" id="SSF52047">
    <property type="entry name" value="RNI-like"/>
    <property type="match status" value="1"/>
</dbReference>
<dbReference type="PANTHER" id="PTHR38926">
    <property type="entry name" value="F-BOX DOMAIN CONTAINING PROTEIN, EXPRESSED"/>
    <property type="match status" value="1"/>
</dbReference>
<reference evidence="2 3" key="1">
    <citation type="submission" date="2024-05" db="EMBL/GenBank/DDBJ databases">
        <title>Genetic variation in Jamaican populations of the coffee berry borer (Hypothenemus hampei).</title>
        <authorList>
            <person name="Errbii M."/>
            <person name="Myrie A."/>
        </authorList>
    </citation>
    <scope>NUCLEOTIDE SEQUENCE [LARGE SCALE GENOMIC DNA]</scope>
    <source>
        <strain evidence="2">JA-Hopewell-2020-01-JO</strain>
        <tissue evidence="2">Whole body</tissue>
    </source>
</reference>
<dbReference type="InterPro" id="IPR036047">
    <property type="entry name" value="F-box-like_dom_sf"/>
</dbReference>
<name>A0ABD1E7L2_HYPHA</name>
<dbReference type="InterPro" id="IPR001810">
    <property type="entry name" value="F-box_dom"/>
</dbReference>
<dbReference type="PROSITE" id="PS50181">
    <property type="entry name" value="FBOX"/>
    <property type="match status" value="1"/>
</dbReference>
<feature type="domain" description="F-box" evidence="1">
    <location>
        <begin position="32"/>
        <end position="78"/>
    </location>
</feature>
<dbReference type="Gene3D" id="3.80.10.10">
    <property type="entry name" value="Ribonuclease Inhibitor"/>
    <property type="match status" value="1"/>
</dbReference>
<dbReference type="Proteomes" id="UP001566132">
    <property type="component" value="Unassembled WGS sequence"/>
</dbReference>
<evidence type="ECO:0000259" key="1">
    <source>
        <dbReference type="PROSITE" id="PS50181"/>
    </source>
</evidence>
<keyword evidence="3" id="KW-1185">Reference proteome</keyword>
<dbReference type="SMART" id="SM00256">
    <property type="entry name" value="FBOX"/>
    <property type="match status" value="1"/>
</dbReference>
<dbReference type="InterPro" id="IPR032675">
    <property type="entry name" value="LRR_dom_sf"/>
</dbReference>
<accession>A0ABD1E7L2</accession>
<proteinExistence type="predicted"/>
<gene>
    <name evidence="2" type="ORF">ABEB36_013317</name>
</gene>
<protein>
    <recommendedName>
        <fullName evidence="1">F-box domain-containing protein</fullName>
    </recommendedName>
</protein>
<dbReference type="PANTHER" id="PTHR38926:SF5">
    <property type="entry name" value="F-BOX AND LEUCINE-RICH REPEAT PROTEIN 6"/>
    <property type="match status" value="1"/>
</dbReference>
<dbReference type="Pfam" id="PF12937">
    <property type="entry name" value="F-box-like"/>
    <property type="match status" value="1"/>
</dbReference>
<evidence type="ECO:0000313" key="3">
    <source>
        <dbReference type="Proteomes" id="UP001566132"/>
    </source>
</evidence>
<sequence length="387" mass="45476">MKVLYGFYELQTWTYHVSVPAKQPDIKSNGRNFTETLLTPQVLYDIFARLDLCSLSRCAQVNRRWNSIASDLHFYRDVDLKMYWNKINGKTLEKLKEKLQKVRKLDLAWCNEYLMGGDAFNNSIASILETVKDTLTHLSLNSTRWLTKLTIQRIFNCPNLEELRLRNHDFRLINNFSLSCCGNRTTRLTTLDISMSFIEDEHLIKILETIPNLEHLVMDNCEHLRNLERILTTTGTHNLKLKSWSSPLTFCKKNYSIIYAKFGKLIHLEYLNLSFSEPREPYITNCFESIAMNCQKLKRLELMNWDKVTDEELLPIITQCKQLLHLNLTATNISFVTLAVACENLPDLQDICITLCDDINIEMIEHYTETYPKVNFYQEKLYPPKYR</sequence>
<dbReference type="SUPFAM" id="SSF81383">
    <property type="entry name" value="F-box domain"/>
    <property type="match status" value="1"/>
</dbReference>
<comment type="caution">
    <text evidence="2">The sequence shown here is derived from an EMBL/GenBank/DDBJ whole genome shotgun (WGS) entry which is preliminary data.</text>
</comment>
<dbReference type="Gene3D" id="1.20.1280.50">
    <property type="match status" value="1"/>
</dbReference>
<dbReference type="EMBL" id="JBDJPC010000010">
    <property type="protein sequence ID" value="KAL1490658.1"/>
    <property type="molecule type" value="Genomic_DNA"/>
</dbReference>
<organism evidence="2 3">
    <name type="scientific">Hypothenemus hampei</name>
    <name type="common">Coffee berry borer</name>
    <dbReference type="NCBI Taxonomy" id="57062"/>
    <lineage>
        <taxon>Eukaryota</taxon>
        <taxon>Metazoa</taxon>
        <taxon>Ecdysozoa</taxon>
        <taxon>Arthropoda</taxon>
        <taxon>Hexapoda</taxon>
        <taxon>Insecta</taxon>
        <taxon>Pterygota</taxon>
        <taxon>Neoptera</taxon>
        <taxon>Endopterygota</taxon>
        <taxon>Coleoptera</taxon>
        <taxon>Polyphaga</taxon>
        <taxon>Cucujiformia</taxon>
        <taxon>Curculionidae</taxon>
        <taxon>Scolytinae</taxon>
        <taxon>Hypothenemus</taxon>
    </lineage>
</organism>
<evidence type="ECO:0000313" key="2">
    <source>
        <dbReference type="EMBL" id="KAL1490658.1"/>
    </source>
</evidence>
<dbReference type="AlphaFoldDB" id="A0ABD1E7L2"/>